<dbReference type="Pfam" id="PF02784">
    <property type="entry name" value="Orn_Arg_deC_N"/>
    <property type="match status" value="1"/>
</dbReference>
<comment type="similarity">
    <text evidence="6">Belongs to the Orn/Lys/Arg decarboxylase class-II family.</text>
</comment>
<dbReference type="PROSITE" id="PS00878">
    <property type="entry name" value="ODR_DC_2_1"/>
    <property type="match status" value="1"/>
</dbReference>
<evidence type="ECO:0000313" key="10">
    <source>
        <dbReference type="EMBL" id="MDC9588300.1"/>
    </source>
</evidence>
<keyword evidence="4 7" id="KW-0456">Lyase</keyword>
<dbReference type="Proteomes" id="UP001217178">
    <property type="component" value="Unassembled WGS sequence"/>
</dbReference>
<reference evidence="10 11" key="1">
    <citation type="submission" date="2023-02" db="EMBL/GenBank/DDBJ databases">
        <title>Entomopathogenic bacteria.</title>
        <authorList>
            <person name="Machado R.A."/>
        </authorList>
    </citation>
    <scope>NUCLEOTIDE SEQUENCE [LARGE SCALE GENOMIC DNA]</scope>
    <source>
        <strain evidence="10 11">XENO-10</strain>
    </source>
</reference>
<gene>
    <name evidence="10" type="primary">lysA</name>
    <name evidence="10" type="ORF">PSI23_02955</name>
</gene>
<dbReference type="SUPFAM" id="SSF50621">
    <property type="entry name" value="Alanine racemase C-terminal domain-like"/>
    <property type="match status" value="1"/>
</dbReference>
<dbReference type="RefSeq" id="WP_273553673.1">
    <property type="nucleotide sequence ID" value="NZ_JAQRFI010000004.1"/>
</dbReference>
<comment type="cofactor">
    <cofactor evidence="1 7">
        <name>pyridoxal 5'-phosphate</name>
        <dbReference type="ChEBI" id="CHEBI:597326"/>
    </cofactor>
</comment>
<keyword evidence="3" id="KW-0663">Pyridoxal phosphate</keyword>
<evidence type="ECO:0000259" key="8">
    <source>
        <dbReference type="Pfam" id="PF00278"/>
    </source>
</evidence>
<name>A0ABT5LEQ2_9GAMM</name>
<dbReference type="InterPro" id="IPR009006">
    <property type="entry name" value="Ala_racemase/Decarboxylase_C"/>
</dbReference>
<dbReference type="PRINTS" id="PR01179">
    <property type="entry name" value="ODADCRBXLASE"/>
</dbReference>
<comment type="pathway">
    <text evidence="7">Amino-acid biosynthesis; L-lysine biosynthesis via DAP pathway; L-lysine from DL-2,6-diaminopimelate: step 1/1.</text>
</comment>
<evidence type="ECO:0000256" key="2">
    <source>
        <dbReference type="ARBA" id="ARBA00022793"/>
    </source>
</evidence>
<dbReference type="InterPro" id="IPR022653">
    <property type="entry name" value="De-COase2_pyr-phos_BS"/>
</dbReference>
<proteinExistence type="inferred from homology"/>
<evidence type="ECO:0000256" key="5">
    <source>
        <dbReference type="NCBIfam" id="TIGR01048"/>
    </source>
</evidence>
<dbReference type="CDD" id="cd06828">
    <property type="entry name" value="PLPDE_III_DapDC"/>
    <property type="match status" value="1"/>
</dbReference>
<evidence type="ECO:0000256" key="7">
    <source>
        <dbReference type="RuleBase" id="RU003738"/>
    </source>
</evidence>
<feature type="domain" description="Orn/DAP/Arg decarboxylase 2 C-terminal" evidence="8">
    <location>
        <begin position="21"/>
        <end position="362"/>
    </location>
</feature>
<evidence type="ECO:0000256" key="1">
    <source>
        <dbReference type="ARBA" id="ARBA00001933"/>
    </source>
</evidence>
<dbReference type="InterPro" id="IPR022644">
    <property type="entry name" value="De-COase2_N"/>
</dbReference>
<comment type="catalytic activity">
    <reaction evidence="7">
        <text>meso-2,6-diaminopimelate + H(+) = L-lysine + CO2</text>
        <dbReference type="Rhea" id="RHEA:15101"/>
        <dbReference type="ChEBI" id="CHEBI:15378"/>
        <dbReference type="ChEBI" id="CHEBI:16526"/>
        <dbReference type="ChEBI" id="CHEBI:32551"/>
        <dbReference type="ChEBI" id="CHEBI:57791"/>
        <dbReference type="EC" id="4.1.1.20"/>
    </reaction>
</comment>
<evidence type="ECO:0000259" key="9">
    <source>
        <dbReference type="Pfam" id="PF02784"/>
    </source>
</evidence>
<dbReference type="InterPro" id="IPR022643">
    <property type="entry name" value="De-COase2_C"/>
</dbReference>
<keyword evidence="7" id="KW-0028">Amino-acid biosynthesis</keyword>
<evidence type="ECO:0000256" key="3">
    <source>
        <dbReference type="ARBA" id="ARBA00022898"/>
    </source>
</evidence>
<evidence type="ECO:0000256" key="4">
    <source>
        <dbReference type="ARBA" id="ARBA00023239"/>
    </source>
</evidence>
<organism evidence="10 11">
    <name type="scientific">Xenorhabdus yunnanensis</name>
    <dbReference type="NCBI Taxonomy" id="3025878"/>
    <lineage>
        <taxon>Bacteria</taxon>
        <taxon>Pseudomonadati</taxon>
        <taxon>Pseudomonadota</taxon>
        <taxon>Gammaproteobacteria</taxon>
        <taxon>Enterobacterales</taxon>
        <taxon>Morganellaceae</taxon>
        <taxon>Xenorhabdus</taxon>
    </lineage>
</organism>
<keyword evidence="2 7" id="KW-0210">Decarboxylase</keyword>
<dbReference type="Gene3D" id="3.20.20.10">
    <property type="entry name" value="Alanine racemase"/>
    <property type="match status" value="1"/>
</dbReference>
<dbReference type="EMBL" id="JAQRFI010000004">
    <property type="protein sequence ID" value="MDC9588300.1"/>
    <property type="molecule type" value="Genomic_DNA"/>
</dbReference>
<keyword evidence="7" id="KW-0457">Lysine biosynthesis</keyword>
<evidence type="ECO:0000256" key="6">
    <source>
        <dbReference type="RuleBase" id="RU003737"/>
    </source>
</evidence>
<dbReference type="PANTHER" id="PTHR43727">
    <property type="entry name" value="DIAMINOPIMELATE DECARBOXYLASE"/>
    <property type="match status" value="1"/>
</dbReference>
<dbReference type="SUPFAM" id="SSF51419">
    <property type="entry name" value="PLP-binding barrel"/>
    <property type="match status" value="1"/>
</dbReference>
<dbReference type="EC" id="4.1.1.20" evidence="5 7"/>
<dbReference type="InterPro" id="IPR002986">
    <property type="entry name" value="DAP_deCOOHase_LysA"/>
</dbReference>
<dbReference type="GO" id="GO:0008836">
    <property type="term" value="F:diaminopimelate decarboxylase activity"/>
    <property type="evidence" value="ECO:0007669"/>
    <property type="project" value="UniProtKB-EC"/>
</dbReference>
<comment type="caution">
    <text evidence="10">The sequence shown here is derived from an EMBL/GenBank/DDBJ whole genome shotgun (WGS) entry which is preliminary data.</text>
</comment>
<keyword evidence="11" id="KW-1185">Reference proteome</keyword>
<dbReference type="Pfam" id="PF00278">
    <property type="entry name" value="Orn_DAP_Arg_deC"/>
    <property type="match status" value="1"/>
</dbReference>
<dbReference type="PRINTS" id="PR01181">
    <property type="entry name" value="DAPDCRBXLASE"/>
</dbReference>
<dbReference type="NCBIfam" id="TIGR01048">
    <property type="entry name" value="lysA"/>
    <property type="match status" value="1"/>
</dbReference>
<feature type="domain" description="Orn/DAP/Arg decarboxylase 2 N-terminal" evidence="9">
    <location>
        <begin position="24"/>
        <end position="263"/>
    </location>
</feature>
<dbReference type="InterPro" id="IPR029066">
    <property type="entry name" value="PLP-binding_barrel"/>
</dbReference>
<accession>A0ABT5LEQ2</accession>
<sequence>MKKANVEEKIARDNGTPFYLYSENKIIKNINELKKEFNSSNYEILYAMKANSNPYIVKLIYSYGIGVDACSIEEIELALRCNIPSHKIHYNADCLTKNEIEFAFQKNVNVSIGSLDALDDIETSSLEKSITLRVNTGIGAGHSSKVITNGEMSKFGISPSEINHAQKICNSKKIKISGLHSHTGSGEMSTKMYIENAEFLMELSIQLDSLSHLNFGGGFGYDYKSYEQYDLRSIRSSLDSLRKNFNISDKTKFIIEPGRFFVANAGKLVAKVCSLKSFGNRNFMGLDTGYNHFPRCFYYNAWHHIENISSKEKHIEQYDIEQYDIEKYDVVGNLCQSGDVFTRERPLPKTKKGDLICINDVGAYGYSMSSNFNLRRRPAEYILDKSGSIIQIRRAENFEDLFSTGFLD</sequence>
<protein>
    <recommendedName>
        <fullName evidence="5 7">Diaminopimelate decarboxylase</fullName>
        <ecNumber evidence="5 7">4.1.1.20</ecNumber>
    </recommendedName>
</protein>
<dbReference type="InterPro" id="IPR000183">
    <property type="entry name" value="Orn/DAP/Arg_de-COase"/>
</dbReference>
<dbReference type="Gene3D" id="2.40.37.10">
    <property type="entry name" value="Lyase, Ornithine Decarboxylase, Chain A, domain 1"/>
    <property type="match status" value="1"/>
</dbReference>
<dbReference type="PANTHER" id="PTHR43727:SF2">
    <property type="entry name" value="GROUP IV DECARBOXYLASE"/>
    <property type="match status" value="1"/>
</dbReference>
<evidence type="ECO:0000313" key="11">
    <source>
        <dbReference type="Proteomes" id="UP001217178"/>
    </source>
</evidence>